<dbReference type="Proteomes" id="UP000180235">
    <property type="component" value="Chromosome"/>
</dbReference>
<protein>
    <recommendedName>
        <fullName evidence="3">PIN domain-containing protein</fullName>
    </recommendedName>
</protein>
<evidence type="ECO:0000313" key="2">
    <source>
        <dbReference type="Proteomes" id="UP000180235"/>
    </source>
</evidence>
<accession>A0A1J0A9X0</accession>
<evidence type="ECO:0008006" key="3">
    <source>
        <dbReference type="Google" id="ProtNLM"/>
    </source>
</evidence>
<dbReference type="KEGG" id="glt:GlitD10_0415"/>
<reference evidence="1 2" key="1">
    <citation type="submission" date="2016-10" db="EMBL/GenBank/DDBJ databases">
        <title>Description of Gloeomargarita lithophora gen. nov., sp. nov., a thylakoid-bearing basal-branching cyanobacterium with intracellular carbonates, and proposal for Gloeomargaritales ord. nov.</title>
        <authorList>
            <person name="Moreira D."/>
            <person name="Tavera R."/>
            <person name="Benzerara K."/>
            <person name="Skouri-Panet F."/>
            <person name="Couradeau E."/>
            <person name="Gerard E."/>
            <person name="Loussert C."/>
            <person name="Novelo E."/>
            <person name="Zivanovic Y."/>
            <person name="Lopez-Garcia P."/>
        </authorList>
    </citation>
    <scope>NUCLEOTIDE SEQUENCE [LARGE SCALE GENOMIC DNA]</scope>
    <source>
        <strain evidence="1 2">D10</strain>
    </source>
</reference>
<dbReference type="EMBL" id="CP017675">
    <property type="protein sequence ID" value="APB32726.1"/>
    <property type="molecule type" value="Genomic_DNA"/>
</dbReference>
<evidence type="ECO:0000313" key="1">
    <source>
        <dbReference type="EMBL" id="APB32726.1"/>
    </source>
</evidence>
<organism evidence="1 2">
    <name type="scientific">Gloeomargarita lithophora Alchichica-D10</name>
    <dbReference type="NCBI Taxonomy" id="1188229"/>
    <lineage>
        <taxon>Bacteria</taxon>
        <taxon>Bacillati</taxon>
        <taxon>Cyanobacteriota</taxon>
        <taxon>Cyanophyceae</taxon>
        <taxon>Gloeomargaritales</taxon>
        <taxon>Gloeomargaritaceae</taxon>
        <taxon>Gloeomargarita</taxon>
    </lineage>
</organism>
<proteinExistence type="predicted"/>
<name>A0A1J0A9X0_9CYAN</name>
<dbReference type="AlphaFoldDB" id="A0A1J0A9X0"/>
<sequence>MPCDPCYYVNLYVFSYKILTGKSISDALHVALASVCRCSMIISWNFKHIVNFQKIPLYQAVNAVRGYPKIEIYSPLEVINYET</sequence>
<keyword evidence="2" id="KW-1185">Reference proteome</keyword>
<gene>
    <name evidence="1" type="ORF">GlitD10_0415</name>
</gene>